<dbReference type="AlphaFoldDB" id="A0AAV6GJR1"/>
<comment type="caution">
    <text evidence="3">The sequence shown here is derived from an EMBL/GenBank/DDBJ whole genome shotgun (WGS) entry which is preliminary data.</text>
</comment>
<accession>A0AAV6GJR1</accession>
<feature type="region of interest" description="Disordered" evidence="2">
    <location>
        <begin position="363"/>
        <end position="396"/>
    </location>
</feature>
<proteinExistence type="predicted"/>
<name>A0AAV6GJR1_9TELE</name>
<feature type="coiled-coil region" evidence="1">
    <location>
        <begin position="303"/>
        <end position="351"/>
    </location>
</feature>
<gene>
    <name evidence="3" type="ORF">AALO_G00143050</name>
</gene>
<sequence>MSAQNLLQMQEEDSLGKVGDAMEEMFSISSVSPCPEEDPPLDPATRAGETTKLPACLSQENILPLHVSPLEAIRELDEAEEALSGLRSPGDGAVRARDQLVTKESPLHSTERETDDLACEDCEEDDTLHVTVKTLRSIIISEDRINLETPLTETCASPHDISDLGCLREDSRKHTSQKLLGSGGAHQGMLGTNSSLERTIVIIGSELNDTGSSVTSLQDLKEKHRHANMGVTIGSGVLRNSTGTIANLEENICEDQMQEDVSIRKRDSTACNSTLIDILTACKTKVEQLEQLKCSSFELTVQLQSAQAMAAHLLQQVEVLERERGSRQREMLGLQEQLQEARRALQETRAQTALLHLQLGSSEVQQQQRQRQSPNGHAHVPTAGPDHGPSRVCTLL</sequence>
<organism evidence="3 4">
    <name type="scientific">Alosa alosa</name>
    <name type="common">allis shad</name>
    <dbReference type="NCBI Taxonomy" id="278164"/>
    <lineage>
        <taxon>Eukaryota</taxon>
        <taxon>Metazoa</taxon>
        <taxon>Chordata</taxon>
        <taxon>Craniata</taxon>
        <taxon>Vertebrata</taxon>
        <taxon>Euteleostomi</taxon>
        <taxon>Actinopterygii</taxon>
        <taxon>Neopterygii</taxon>
        <taxon>Teleostei</taxon>
        <taxon>Clupei</taxon>
        <taxon>Clupeiformes</taxon>
        <taxon>Clupeoidei</taxon>
        <taxon>Clupeidae</taxon>
        <taxon>Alosa</taxon>
    </lineage>
</organism>
<evidence type="ECO:0000256" key="2">
    <source>
        <dbReference type="SAM" id="MobiDB-lite"/>
    </source>
</evidence>
<dbReference type="Proteomes" id="UP000823561">
    <property type="component" value="Chromosome 10"/>
</dbReference>
<feature type="region of interest" description="Disordered" evidence="2">
    <location>
        <begin position="1"/>
        <end position="24"/>
    </location>
</feature>
<keyword evidence="4" id="KW-1185">Reference proteome</keyword>
<evidence type="ECO:0000256" key="1">
    <source>
        <dbReference type="SAM" id="Coils"/>
    </source>
</evidence>
<evidence type="ECO:0000313" key="3">
    <source>
        <dbReference type="EMBL" id="KAG5275054.1"/>
    </source>
</evidence>
<reference evidence="3" key="1">
    <citation type="submission" date="2020-10" db="EMBL/GenBank/DDBJ databases">
        <title>Chromosome-scale genome assembly of the Allis shad, Alosa alosa.</title>
        <authorList>
            <person name="Margot Z."/>
            <person name="Christophe K."/>
            <person name="Cabau C."/>
            <person name="Louis A."/>
            <person name="Berthelot C."/>
            <person name="Parey E."/>
            <person name="Roest Crollius H."/>
            <person name="Montfort J."/>
            <person name="Robinson-Rechavi M."/>
            <person name="Bucao C."/>
            <person name="Bouchez O."/>
            <person name="Gislard M."/>
            <person name="Lluch J."/>
            <person name="Milhes M."/>
            <person name="Lampietro C."/>
            <person name="Lopez Roques C."/>
            <person name="Donnadieu C."/>
            <person name="Braasch I."/>
            <person name="Desvignes T."/>
            <person name="Postlethwait J."/>
            <person name="Bobe J."/>
            <person name="Guiguen Y."/>
        </authorList>
    </citation>
    <scope>NUCLEOTIDE SEQUENCE</scope>
    <source>
        <strain evidence="3">M-15738</strain>
        <tissue evidence="3">Blood</tissue>
    </source>
</reference>
<keyword evidence="1" id="KW-0175">Coiled coil</keyword>
<dbReference type="EMBL" id="JADWDJ010000010">
    <property type="protein sequence ID" value="KAG5275054.1"/>
    <property type="molecule type" value="Genomic_DNA"/>
</dbReference>
<protein>
    <submittedName>
        <fullName evidence="3">Uncharacterized protein</fullName>
    </submittedName>
</protein>
<evidence type="ECO:0000313" key="4">
    <source>
        <dbReference type="Proteomes" id="UP000823561"/>
    </source>
</evidence>